<dbReference type="PANTHER" id="PTHR46997:SF2">
    <property type="entry name" value="TYROSINE-SPECIFIC TRANSPORT SYSTEM"/>
    <property type="match status" value="1"/>
</dbReference>
<feature type="transmembrane region" description="Helical" evidence="9">
    <location>
        <begin position="189"/>
        <end position="207"/>
    </location>
</feature>
<feature type="transmembrane region" description="Helical" evidence="9">
    <location>
        <begin position="286"/>
        <end position="307"/>
    </location>
</feature>
<proteinExistence type="predicted"/>
<dbReference type="GO" id="GO:0005886">
    <property type="term" value="C:plasma membrane"/>
    <property type="evidence" value="ECO:0007669"/>
    <property type="project" value="UniProtKB-SubCell"/>
</dbReference>
<reference evidence="10 11" key="1">
    <citation type="submission" date="2017-03" db="EMBL/GenBank/DDBJ databases">
        <authorList>
            <person name="Afonso C.L."/>
            <person name="Miller P.J."/>
            <person name="Scott M.A."/>
            <person name="Spackman E."/>
            <person name="Goraichik I."/>
            <person name="Dimitrov K.M."/>
            <person name="Suarez D.L."/>
            <person name="Swayne D.E."/>
        </authorList>
    </citation>
    <scope>NUCLEOTIDE SEQUENCE [LARGE SCALE GENOMIC DNA]</scope>
    <source>
        <strain evidence="10">SB41UT1</strain>
    </source>
</reference>
<evidence type="ECO:0000256" key="9">
    <source>
        <dbReference type="SAM" id="Phobius"/>
    </source>
</evidence>
<evidence type="ECO:0000256" key="4">
    <source>
        <dbReference type="ARBA" id="ARBA00022519"/>
    </source>
</evidence>
<dbReference type="EMBL" id="FWPT01000010">
    <property type="protein sequence ID" value="SMA50008.1"/>
    <property type="molecule type" value="Genomic_DNA"/>
</dbReference>
<evidence type="ECO:0000256" key="5">
    <source>
        <dbReference type="ARBA" id="ARBA00022692"/>
    </source>
</evidence>
<organism evidence="10 11">
    <name type="scientific">Parendozoicomonas haliclonae</name>
    <dbReference type="NCBI Taxonomy" id="1960125"/>
    <lineage>
        <taxon>Bacteria</taxon>
        <taxon>Pseudomonadati</taxon>
        <taxon>Pseudomonadota</taxon>
        <taxon>Gammaproteobacteria</taxon>
        <taxon>Oceanospirillales</taxon>
        <taxon>Endozoicomonadaceae</taxon>
        <taxon>Parendozoicomonas</taxon>
    </lineage>
</organism>
<feature type="transmembrane region" description="Helical" evidence="9">
    <location>
        <begin position="112"/>
        <end position="134"/>
    </location>
</feature>
<dbReference type="GO" id="GO:0003333">
    <property type="term" value="P:amino acid transmembrane transport"/>
    <property type="evidence" value="ECO:0007669"/>
    <property type="project" value="InterPro"/>
</dbReference>
<feature type="transmembrane region" description="Helical" evidence="9">
    <location>
        <begin position="22"/>
        <end position="51"/>
    </location>
</feature>
<protein>
    <submittedName>
        <fullName evidence="10">Tyrosine-specific transport protein</fullName>
    </submittedName>
</protein>
<keyword evidence="4" id="KW-0997">Cell inner membrane</keyword>
<dbReference type="InterPro" id="IPR018227">
    <property type="entry name" value="Amino_acid_transport_2"/>
</dbReference>
<keyword evidence="5 9" id="KW-0812">Transmembrane</keyword>
<evidence type="ECO:0000313" key="10">
    <source>
        <dbReference type="EMBL" id="SMA50008.1"/>
    </source>
</evidence>
<dbReference type="Pfam" id="PF03222">
    <property type="entry name" value="Trp_Tyr_perm"/>
    <property type="match status" value="1"/>
</dbReference>
<feature type="transmembrane region" description="Helical" evidence="9">
    <location>
        <begin position="228"/>
        <end position="246"/>
    </location>
</feature>
<keyword evidence="2" id="KW-0813">Transport</keyword>
<gene>
    <name evidence="10" type="primary">tyrP_2</name>
    <name evidence="10" type="ORF">EHSB41UT_03799</name>
</gene>
<evidence type="ECO:0000256" key="7">
    <source>
        <dbReference type="ARBA" id="ARBA00022989"/>
    </source>
</evidence>
<evidence type="ECO:0000256" key="2">
    <source>
        <dbReference type="ARBA" id="ARBA00022448"/>
    </source>
</evidence>
<evidence type="ECO:0000256" key="3">
    <source>
        <dbReference type="ARBA" id="ARBA00022475"/>
    </source>
</evidence>
<feature type="transmembrane region" description="Helical" evidence="9">
    <location>
        <begin position="344"/>
        <end position="367"/>
    </location>
</feature>
<keyword evidence="11" id="KW-1185">Reference proteome</keyword>
<evidence type="ECO:0000256" key="6">
    <source>
        <dbReference type="ARBA" id="ARBA00022970"/>
    </source>
</evidence>
<dbReference type="PRINTS" id="PR00166">
    <property type="entry name" value="AROAAPRMEASE"/>
</dbReference>
<evidence type="ECO:0000256" key="1">
    <source>
        <dbReference type="ARBA" id="ARBA00004429"/>
    </source>
</evidence>
<evidence type="ECO:0000313" key="11">
    <source>
        <dbReference type="Proteomes" id="UP000196573"/>
    </source>
</evidence>
<dbReference type="GO" id="GO:0015173">
    <property type="term" value="F:aromatic amino acid transmembrane transporter activity"/>
    <property type="evidence" value="ECO:0007669"/>
    <property type="project" value="InterPro"/>
</dbReference>
<keyword evidence="7 9" id="KW-1133">Transmembrane helix</keyword>
<feature type="transmembrane region" description="Helical" evidence="9">
    <location>
        <begin position="72"/>
        <end position="92"/>
    </location>
</feature>
<comment type="subcellular location">
    <subcellularLocation>
        <location evidence="1">Cell inner membrane</location>
        <topology evidence="1">Multi-pass membrane protein</topology>
    </subcellularLocation>
</comment>
<name>A0A1X7APH6_9GAMM</name>
<feature type="transmembrane region" description="Helical" evidence="9">
    <location>
        <begin position="379"/>
        <end position="399"/>
    </location>
</feature>
<feature type="transmembrane region" description="Helical" evidence="9">
    <location>
        <begin position="319"/>
        <end position="338"/>
    </location>
</feature>
<dbReference type="Gene3D" id="1.20.1740.10">
    <property type="entry name" value="Amino acid/polyamine transporter I"/>
    <property type="match status" value="1"/>
</dbReference>
<dbReference type="Proteomes" id="UP000196573">
    <property type="component" value="Unassembled WGS sequence"/>
</dbReference>
<dbReference type="InterPro" id="IPR013059">
    <property type="entry name" value="Trp_tyr_transpt"/>
</dbReference>
<dbReference type="PANTHER" id="PTHR46997">
    <property type="entry name" value="LOW AFFINITY TRYPTOPHAN PERMEASE-RELATED"/>
    <property type="match status" value="1"/>
</dbReference>
<keyword evidence="6" id="KW-0029">Amino-acid transport</keyword>
<keyword evidence="3" id="KW-1003">Cell membrane</keyword>
<feature type="transmembrane region" description="Helical" evidence="9">
    <location>
        <begin position="146"/>
        <end position="163"/>
    </location>
</feature>
<sequence length="400" mass="42415">MIVAGTTIGAGMLALPIISYGLGFPLLIALLLLCWVFMAFAATLTLDVNLATGTGNSLFVMARKTLGRPGRFICLLATSFLFYALLAAYIAGGGEQIAAYISAYSYTANHSPGFFSTSGWAMCLFVLIFGTIASIGAHNVDACNRLLFFCMLATFLISLVLLAPDVQLSNLYGGALNKGNPYEGSAEDHTLVAALAVLPVIFTSFGYHGSIPSLIAYANANRPQLQKVFIFGSLLPLVLYLLWLGVTLGQLDNETLAIIAREGSVASLIEQLVNLQPNDTLPISSVIHIFTNLALVTSFLGVGLGFFDFIHSVIGSHSRALTAVAVFTPPLLIALYLPGAFVTALSFAALALAVLAILLPAAMALKLRKEGKIKALPAGLWFWPTVSFGILIVVLSLIYS</sequence>
<accession>A0A1X7APH6</accession>
<dbReference type="AlphaFoldDB" id="A0A1X7APH6"/>
<evidence type="ECO:0000256" key="8">
    <source>
        <dbReference type="ARBA" id="ARBA00023136"/>
    </source>
</evidence>
<keyword evidence="8 9" id="KW-0472">Membrane</keyword>